<feature type="domain" description="Reverse transcriptase" evidence="1">
    <location>
        <begin position="1"/>
        <end position="93"/>
    </location>
</feature>
<organism evidence="2">
    <name type="scientific">Amphimedon queenslandica</name>
    <name type="common">Sponge</name>
    <dbReference type="NCBI Taxonomy" id="400682"/>
    <lineage>
        <taxon>Eukaryota</taxon>
        <taxon>Metazoa</taxon>
        <taxon>Porifera</taxon>
        <taxon>Demospongiae</taxon>
        <taxon>Heteroscleromorpha</taxon>
        <taxon>Haplosclerida</taxon>
        <taxon>Niphatidae</taxon>
        <taxon>Amphimedon</taxon>
    </lineage>
</organism>
<evidence type="ECO:0000313" key="2">
    <source>
        <dbReference type="EnsemblMetazoa" id="Aqu2.1.16280_001"/>
    </source>
</evidence>
<dbReference type="InParanoid" id="A0A1X7TNB0"/>
<evidence type="ECO:0000259" key="1">
    <source>
        <dbReference type="PROSITE" id="PS50878"/>
    </source>
</evidence>
<dbReference type="AlphaFoldDB" id="A0A1X7TNB0"/>
<dbReference type="InterPro" id="IPR000477">
    <property type="entry name" value="RT_dom"/>
</dbReference>
<dbReference type="SUPFAM" id="SSF56672">
    <property type="entry name" value="DNA/RNA polymerases"/>
    <property type="match status" value="1"/>
</dbReference>
<dbReference type="Gene3D" id="3.30.70.270">
    <property type="match status" value="1"/>
</dbReference>
<name>A0A1X7TNB0_AMPQE</name>
<dbReference type="InterPro" id="IPR043128">
    <property type="entry name" value="Rev_trsase/Diguanyl_cyclase"/>
</dbReference>
<dbReference type="PANTHER" id="PTHR33050:SF7">
    <property type="entry name" value="RIBONUCLEASE H"/>
    <property type="match status" value="1"/>
</dbReference>
<dbReference type="InterPro" id="IPR052055">
    <property type="entry name" value="Hepadnavirus_pol/RT"/>
</dbReference>
<accession>A0A1X7TNB0</accession>
<sequence>TGFTSSTVSHSTWPQPHGSYTKTFKPTTALGRELRIQLVVYIDDILLMVETREKVRDQALGLLYLLQCLGFTVNMGKTVLDPSQWLELLGFMIETTKIELSLPAE</sequence>
<dbReference type="PANTHER" id="PTHR33050">
    <property type="entry name" value="REVERSE TRANSCRIPTASE DOMAIN-CONTAINING PROTEIN"/>
    <property type="match status" value="1"/>
</dbReference>
<dbReference type="EnsemblMetazoa" id="Aqu2.1.16280_001">
    <property type="protein sequence ID" value="Aqu2.1.16280_001"/>
    <property type="gene ID" value="Aqu2.1.16280"/>
</dbReference>
<reference evidence="2" key="1">
    <citation type="submission" date="2017-05" db="UniProtKB">
        <authorList>
            <consortium name="EnsemblMetazoa"/>
        </authorList>
    </citation>
    <scope>IDENTIFICATION</scope>
</reference>
<proteinExistence type="predicted"/>
<dbReference type="InterPro" id="IPR043502">
    <property type="entry name" value="DNA/RNA_pol_sf"/>
</dbReference>
<protein>
    <recommendedName>
        <fullName evidence="1">Reverse transcriptase domain-containing protein</fullName>
    </recommendedName>
</protein>
<dbReference type="PROSITE" id="PS50878">
    <property type="entry name" value="RT_POL"/>
    <property type="match status" value="1"/>
</dbReference>